<dbReference type="GO" id="GO:0016887">
    <property type="term" value="F:ATP hydrolysis activity"/>
    <property type="evidence" value="ECO:0007669"/>
    <property type="project" value="InterPro"/>
</dbReference>
<dbReference type="PANTHER" id="PTHR42939:SF2">
    <property type="entry name" value="ABC-TYPE TRANSPORTER ATP-BINDING PROTEIN ECSA"/>
    <property type="match status" value="1"/>
</dbReference>
<dbReference type="AlphaFoldDB" id="A0A9J6Z9M5"/>
<keyword evidence="2" id="KW-0547">Nucleotide-binding</keyword>
<name>A0A9J6Z9M5_9BACL</name>
<dbReference type="SUPFAM" id="SSF52540">
    <property type="entry name" value="P-loop containing nucleoside triphosphate hydrolases"/>
    <property type="match status" value="1"/>
</dbReference>
<organism evidence="5 6">
    <name type="scientific">Candidatus Pristimantibacillus lignocellulolyticus</name>
    <dbReference type="NCBI Taxonomy" id="2994561"/>
    <lineage>
        <taxon>Bacteria</taxon>
        <taxon>Bacillati</taxon>
        <taxon>Bacillota</taxon>
        <taxon>Bacilli</taxon>
        <taxon>Bacillales</taxon>
        <taxon>Paenibacillaceae</taxon>
        <taxon>Candidatus Pristimantibacillus</taxon>
    </lineage>
</organism>
<dbReference type="PANTHER" id="PTHR42939">
    <property type="entry name" value="ABC TRANSPORTER ATP-BINDING PROTEIN ALBC-RELATED"/>
    <property type="match status" value="1"/>
</dbReference>
<dbReference type="Pfam" id="PF00005">
    <property type="entry name" value="ABC_tran"/>
    <property type="match status" value="1"/>
</dbReference>
<accession>A0A9J6Z9M5</accession>
<sequence>MESSSSKTKLILDVNITEAGYETDVATISNVSIQIHPGELVGLIGPNGAGKSTTIKTIMDITPYHLGHVNIGGQSGTYAYVPEQPIYYEYFTLWEHLWFVASVNGIEETDFEQRAEELLIKFKLIDQKHHYPSSFSKGMKQKLMLILAFLLQPDLYIVDEPFVGLDPQATIDFLALLDDARAQGAGVLMSTHMLDTAERRCDSFVLIHQGKVVASGTLAEIIKVANLDQQATLFDCFHTLTTDVISC</sequence>
<dbReference type="SMART" id="SM00382">
    <property type="entry name" value="AAA"/>
    <property type="match status" value="1"/>
</dbReference>
<dbReference type="CDD" id="cd03230">
    <property type="entry name" value="ABC_DR_subfamily_A"/>
    <property type="match status" value="1"/>
</dbReference>
<feature type="domain" description="ABC transporter" evidence="4">
    <location>
        <begin position="11"/>
        <end position="234"/>
    </location>
</feature>
<evidence type="ECO:0000256" key="3">
    <source>
        <dbReference type="ARBA" id="ARBA00022840"/>
    </source>
</evidence>
<dbReference type="PROSITE" id="PS00211">
    <property type="entry name" value="ABC_TRANSPORTER_1"/>
    <property type="match status" value="1"/>
</dbReference>
<evidence type="ECO:0000313" key="6">
    <source>
        <dbReference type="Proteomes" id="UP001056756"/>
    </source>
</evidence>
<dbReference type="KEGG" id="plig:NAG76_12695"/>
<evidence type="ECO:0000256" key="1">
    <source>
        <dbReference type="ARBA" id="ARBA00022448"/>
    </source>
</evidence>
<evidence type="ECO:0000259" key="4">
    <source>
        <dbReference type="PROSITE" id="PS50893"/>
    </source>
</evidence>
<keyword evidence="1" id="KW-0813">Transport</keyword>
<dbReference type="Proteomes" id="UP001056756">
    <property type="component" value="Chromosome"/>
</dbReference>
<dbReference type="PROSITE" id="PS50893">
    <property type="entry name" value="ABC_TRANSPORTER_2"/>
    <property type="match status" value="1"/>
</dbReference>
<dbReference type="GO" id="GO:0005524">
    <property type="term" value="F:ATP binding"/>
    <property type="evidence" value="ECO:0007669"/>
    <property type="project" value="UniProtKB-KW"/>
</dbReference>
<evidence type="ECO:0000313" key="5">
    <source>
        <dbReference type="EMBL" id="URN92711.1"/>
    </source>
</evidence>
<proteinExistence type="predicted"/>
<dbReference type="InterPro" id="IPR017871">
    <property type="entry name" value="ABC_transporter-like_CS"/>
</dbReference>
<reference evidence="5" key="1">
    <citation type="submission" date="2022-05" db="EMBL/GenBank/DDBJ databases">
        <title>Novel bacterial taxa in a minimal lignocellulolytic consortium and its capacity to transform plastics disclosed by genome-resolved metagenomics.</title>
        <authorList>
            <person name="Rodriguez C.A.D."/>
            <person name="Diaz-Garcia L."/>
            <person name="Herrera K."/>
            <person name="Tarazona N.A."/>
            <person name="Sproer C."/>
            <person name="Overmann J."/>
            <person name="Jimenez D.J."/>
        </authorList>
    </citation>
    <scope>NUCLEOTIDE SEQUENCE</scope>
    <source>
        <strain evidence="5">MAG5</strain>
    </source>
</reference>
<evidence type="ECO:0000256" key="2">
    <source>
        <dbReference type="ARBA" id="ARBA00022741"/>
    </source>
</evidence>
<dbReference type="EMBL" id="CP097899">
    <property type="protein sequence ID" value="URN92711.1"/>
    <property type="molecule type" value="Genomic_DNA"/>
</dbReference>
<protein>
    <submittedName>
        <fullName evidence="5">ABC transporter ATP-binding protein</fullName>
    </submittedName>
</protein>
<dbReference type="InterPro" id="IPR027417">
    <property type="entry name" value="P-loop_NTPase"/>
</dbReference>
<dbReference type="Gene3D" id="3.40.50.300">
    <property type="entry name" value="P-loop containing nucleotide triphosphate hydrolases"/>
    <property type="match status" value="1"/>
</dbReference>
<dbReference type="InterPro" id="IPR003439">
    <property type="entry name" value="ABC_transporter-like_ATP-bd"/>
</dbReference>
<gene>
    <name evidence="5" type="ORF">NAG76_12695</name>
</gene>
<keyword evidence="3 5" id="KW-0067">ATP-binding</keyword>
<dbReference type="InterPro" id="IPR051782">
    <property type="entry name" value="ABC_Transporter_VariousFunc"/>
</dbReference>
<dbReference type="InterPro" id="IPR003593">
    <property type="entry name" value="AAA+_ATPase"/>
</dbReference>